<reference evidence="2" key="1">
    <citation type="journal article" date="2021" name="Front. Microbiol.">
        <title>Comprehensive Comparative Genomics and Phenotyping of Methylobacterium Species.</title>
        <authorList>
            <person name="Alessa O."/>
            <person name="Ogura Y."/>
            <person name="Fujitani Y."/>
            <person name="Takami H."/>
            <person name="Hayashi T."/>
            <person name="Sahin N."/>
            <person name="Tani A."/>
        </authorList>
    </citation>
    <scope>NUCLEOTIDE SEQUENCE</scope>
    <source>
        <strain evidence="2">DSM 23674</strain>
    </source>
</reference>
<dbReference type="Proteomes" id="UP001055101">
    <property type="component" value="Unassembled WGS sequence"/>
</dbReference>
<sequence length="112" mass="11977">MRDLAAPAKRFDRTVPQAGGIMTPRSLRASGTAMPASALSGAMPICRIHVPPQDAVPQPEKVRLSHYIVARRSAPHAANDNRRPRGAHAWHWAVGIAVVPTLTAVLAFAGLF</sequence>
<dbReference type="RefSeq" id="WP_238231658.1">
    <property type="nucleotide sequence ID" value="NZ_BPRA01000008.1"/>
</dbReference>
<proteinExistence type="predicted"/>
<feature type="transmembrane region" description="Helical" evidence="1">
    <location>
        <begin position="89"/>
        <end position="111"/>
    </location>
</feature>
<comment type="caution">
    <text evidence="2">The sequence shown here is derived from an EMBL/GenBank/DDBJ whole genome shotgun (WGS) entry which is preliminary data.</text>
</comment>
<keyword evidence="3" id="KW-1185">Reference proteome</keyword>
<evidence type="ECO:0000313" key="2">
    <source>
        <dbReference type="EMBL" id="GJE55311.1"/>
    </source>
</evidence>
<name>A0ABQ4TK70_9HYPH</name>
<dbReference type="EMBL" id="BPRA01000008">
    <property type="protein sequence ID" value="GJE55311.1"/>
    <property type="molecule type" value="Genomic_DNA"/>
</dbReference>
<protein>
    <submittedName>
        <fullName evidence="2">Uncharacterized protein</fullName>
    </submittedName>
</protein>
<evidence type="ECO:0000256" key="1">
    <source>
        <dbReference type="SAM" id="Phobius"/>
    </source>
</evidence>
<keyword evidence="1" id="KW-1133">Transmembrane helix</keyword>
<accession>A0ABQ4TK70</accession>
<keyword evidence="1" id="KW-0812">Transmembrane</keyword>
<keyword evidence="1" id="KW-0472">Membrane</keyword>
<evidence type="ECO:0000313" key="3">
    <source>
        <dbReference type="Proteomes" id="UP001055101"/>
    </source>
</evidence>
<reference evidence="2" key="2">
    <citation type="submission" date="2021-08" db="EMBL/GenBank/DDBJ databases">
        <authorList>
            <person name="Tani A."/>
            <person name="Ola A."/>
            <person name="Ogura Y."/>
            <person name="Katsura K."/>
            <person name="Hayashi T."/>
        </authorList>
    </citation>
    <scope>NUCLEOTIDE SEQUENCE</scope>
    <source>
        <strain evidence="2">DSM 23674</strain>
    </source>
</reference>
<organism evidence="2 3">
    <name type="scientific">Methylobacterium thuringiense</name>
    <dbReference type="NCBI Taxonomy" id="1003091"/>
    <lineage>
        <taxon>Bacteria</taxon>
        <taxon>Pseudomonadati</taxon>
        <taxon>Pseudomonadota</taxon>
        <taxon>Alphaproteobacteria</taxon>
        <taxon>Hyphomicrobiales</taxon>
        <taxon>Methylobacteriaceae</taxon>
        <taxon>Methylobacterium</taxon>
    </lineage>
</organism>
<gene>
    <name evidence="2" type="ORF">EKPJFOCH_1801</name>
</gene>